<sequence length="99" mass="11394">MDFLVEIDASRAYELPSDECADLIERERVRGRELMEENVLRHFWRLPGTRFNIGIWSAPDADKLEQILESLPVRPYANIKVTALASHPMTVNTSSNSHR</sequence>
<gene>
    <name evidence="2" type="ORF">SAMN04488054_1092</name>
</gene>
<organism evidence="2 3">
    <name type="scientific">Salibacterium qingdaonense</name>
    <dbReference type="NCBI Taxonomy" id="266892"/>
    <lineage>
        <taxon>Bacteria</taxon>
        <taxon>Bacillati</taxon>
        <taxon>Bacillota</taxon>
        <taxon>Bacilli</taxon>
        <taxon>Bacillales</taxon>
        <taxon>Bacillaceae</taxon>
    </lineage>
</organism>
<dbReference type="RefSeq" id="WP_090926680.1">
    <property type="nucleotide sequence ID" value="NZ_FOTY01000009.1"/>
</dbReference>
<dbReference type="Proteomes" id="UP000199668">
    <property type="component" value="Unassembled WGS sequence"/>
</dbReference>
<protein>
    <submittedName>
        <fullName evidence="2">Muconolactone D-isomerase</fullName>
    </submittedName>
</protein>
<proteinExistence type="predicted"/>
<dbReference type="InterPro" id="IPR026029">
    <property type="entry name" value="MLI_dom"/>
</dbReference>
<dbReference type="STRING" id="266892.SAMN04488054_1092"/>
<accession>A0A1I4LUP1</accession>
<keyword evidence="2" id="KW-0413">Isomerase</keyword>
<dbReference type="Pfam" id="PF02426">
    <property type="entry name" value="MIase"/>
    <property type="match status" value="1"/>
</dbReference>
<dbReference type="OrthoDB" id="2889526at2"/>
<feature type="domain" description="Muconolactone isomerase" evidence="1">
    <location>
        <begin position="1"/>
        <end position="88"/>
    </location>
</feature>
<evidence type="ECO:0000313" key="3">
    <source>
        <dbReference type="Proteomes" id="UP000199668"/>
    </source>
</evidence>
<dbReference type="EMBL" id="FOTY01000009">
    <property type="protein sequence ID" value="SFL94606.1"/>
    <property type="molecule type" value="Genomic_DNA"/>
</dbReference>
<dbReference type="SUPFAM" id="SSF54909">
    <property type="entry name" value="Dimeric alpha+beta barrel"/>
    <property type="match status" value="1"/>
</dbReference>
<reference evidence="2 3" key="1">
    <citation type="submission" date="2016-10" db="EMBL/GenBank/DDBJ databases">
        <authorList>
            <person name="de Groot N.N."/>
        </authorList>
    </citation>
    <scope>NUCLEOTIDE SEQUENCE [LARGE SCALE GENOMIC DNA]</scope>
    <source>
        <strain evidence="2 3">CGMCC 1.6134</strain>
    </source>
</reference>
<dbReference type="AlphaFoldDB" id="A0A1I4LUP1"/>
<evidence type="ECO:0000259" key="1">
    <source>
        <dbReference type="Pfam" id="PF02426"/>
    </source>
</evidence>
<dbReference type="GO" id="GO:0016853">
    <property type="term" value="F:isomerase activity"/>
    <property type="evidence" value="ECO:0007669"/>
    <property type="project" value="UniProtKB-KW"/>
</dbReference>
<keyword evidence="3" id="KW-1185">Reference proteome</keyword>
<evidence type="ECO:0000313" key="2">
    <source>
        <dbReference type="EMBL" id="SFL94606.1"/>
    </source>
</evidence>
<dbReference type="InterPro" id="IPR011008">
    <property type="entry name" value="Dimeric_a/b-barrel"/>
</dbReference>
<dbReference type="Gene3D" id="3.30.70.1060">
    <property type="entry name" value="Dimeric alpha+beta barrel"/>
    <property type="match status" value="1"/>
</dbReference>
<name>A0A1I4LUP1_9BACI</name>